<sequence>MDLGPQVRYPCGRPQPRRGEGRRGGGGGGDGRPERNRDPVHRPKRDLSSNADAKFNKRMRISPSLDASPISSDSSLSPERSPRKDVPTPSGSKNGDKTGGGKKPLAGGSAMGNVTDPWARKKKPTSAMNKESSGKRGRRSSSNSSSSSANSREELRHAPPTSGIPRRSHSPFPNKNERRLSPPRGDITGFRIPKKHRSTDSRGRPPSDARPSSENKGKTADCAFGKKHFKEAKNDEHDRISDDDAVVDGIDSHGAENISDVRYSFIIF</sequence>
<evidence type="ECO:0000256" key="1">
    <source>
        <dbReference type="SAM" id="MobiDB-lite"/>
    </source>
</evidence>
<feature type="compositionally biased region" description="Basic and acidic residues" evidence="1">
    <location>
        <begin position="31"/>
        <end position="47"/>
    </location>
</feature>
<evidence type="ECO:0000313" key="3">
    <source>
        <dbReference type="Proteomes" id="UP000270094"/>
    </source>
</evidence>
<feature type="compositionally biased region" description="Low complexity" evidence="1">
    <location>
        <begin position="61"/>
        <end position="79"/>
    </location>
</feature>
<name>A0A3P7KFU8_STRVU</name>
<evidence type="ECO:0000313" key="2">
    <source>
        <dbReference type="EMBL" id="VDM67208.1"/>
    </source>
</evidence>
<reference evidence="2 3" key="1">
    <citation type="submission" date="2018-11" db="EMBL/GenBank/DDBJ databases">
        <authorList>
            <consortium name="Pathogen Informatics"/>
        </authorList>
    </citation>
    <scope>NUCLEOTIDE SEQUENCE [LARGE SCALE GENOMIC DNA]</scope>
</reference>
<dbReference type="EMBL" id="UYYB01004885">
    <property type="protein sequence ID" value="VDM67208.1"/>
    <property type="molecule type" value="Genomic_DNA"/>
</dbReference>
<dbReference type="AlphaFoldDB" id="A0A3P7KFU8"/>
<keyword evidence="3" id="KW-1185">Reference proteome</keyword>
<feature type="compositionally biased region" description="Low complexity" evidence="1">
    <location>
        <begin position="140"/>
        <end position="150"/>
    </location>
</feature>
<organism evidence="2 3">
    <name type="scientific">Strongylus vulgaris</name>
    <name type="common">Blood worm</name>
    <dbReference type="NCBI Taxonomy" id="40348"/>
    <lineage>
        <taxon>Eukaryota</taxon>
        <taxon>Metazoa</taxon>
        <taxon>Ecdysozoa</taxon>
        <taxon>Nematoda</taxon>
        <taxon>Chromadorea</taxon>
        <taxon>Rhabditida</taxon>
        <taxon>Rhabditina</taxon>
        <taxon>Rhabditomorpha</taxon>
        <taxon>Strongyloidea</taxon>
        <taxon>Strongylidae</taxon>
        <taxon>Strongylus</taxon>
    </lineage>
</organism>
<feature type="region of interest" description="Disordered" evidence="1">
    <location>
        <begin position="1"/>
        <end position="225"/>
    </location>
</feature>
<gene>
    <name evidence="2" type="ORF">SVUK_LOCUS2206</name>
</gene>
<protein>
    <submittedName>
        <fullName evidence="2">Uncharacterized protein</fullName>
    </submittedName>
</protein>
<proteinExistence type="predicted"/>
<feature type="compositionally biased region" description="Basic and acidic residues" evidence="1">
    <location>
        <begin position="198"/>
        <end position="219"/>
    </location>
</feature>
<dbReference type="Proteomes" id="UP000270094">
    <property type="component" value="Unassembled WGS sequence"/>
</dbReference>
<dbReference type="OrthoDB" id="10072532at2759"/>
<accession>A0A3P7KFU8</accession>